<dbReference type="Pfam" id="PF00704">
    <property type="entry name" value="Glyco_hydro_18"/>
    <property type="match status" value="1"/>
</dbReference>
<dbReference type="SMART" id="SM00636">
    <property type="entry name" value="Glyco_18"/>
    <property type="match status" value="1"/>
</dbReference>
<comment type="caution">
    <text evidence="6">The sequence shown here is derived from an EMBL/GenBank/DDBJ whole genome shotgun (WGS) entry which is preliminary data.</text>
</comment>
<evidence type="ECO:0000259" key="5">
    <source>
        <dbReference type="PROSITE" id="PS51910"/>
    </source>
</evidence>
<feature type="signal peptide" evidence="4">
    <location>
        <begin position="1"/>
        <end position="21"/>
    </location>
</feature>
<dbReference type="Gene3D" id="3.10.50.10">
    <property type="match status" value="1"/>
</dbReference>
<sequence>MRFIQKIIVLFLLMTCTTIFAQEKNNAPITKKKVTIEIPVDSVKVKKSLIKKIKDAFKFRANFRKGEEERIIAIINRLEKPTPSKDTTVNNTYITNNNVPISTIQKQIDSLFTDFTTSVDSTKISNIDINNLVNKLLPMVQKKIDFEKEDEKRQDKIKQIRDLLQHPYGIMTTVTINKIPVKKILRKVDRNTEVYGFHPYWMNKFYLNYNYKALHTLIYYGYELNGKTGGYKTLNDWNNAEIIPKAKKEGCKVLLCIFDKDKKSIDHFLKNSDAQSRLITDIKTLLEEKKADGVNIFFEDFGETNRANFTEFTKLFSKNLKYGKTPYQVTVTLPVINNNNYDIAEIEPFVDRFIIDFTKKNNYGPILPLKVSNYSLDVGIDGYLNKNIPPEKVIACLTYNGILWQYKSKKSDYKFYNTIVKEYLTNHTPVYDKNNGARIDIVKNKKDTLSQLWYDDVQTISDKYDFIRNKGIGGIGIWGLGSDDGRPEMWNALIDKTMYIKVQTTVLPPPQKPGRWASWKIKFEKEKEIYRILLNTPCKFSEKHTKIMVSDDIVIMTTKILFGILVIVVAYSLNQQKKLGDDWEKRKLFYGILTFLSLVLTALVALCLFLNPKFSAFGLSADGKCETSITTVLKILAVGFIIGLIAMKFLIFPLMKPKDIP</sequence>
<keyword evidence="1" id="KW-0378">Hydrolase</keyword>
<dbReference type="OrthoDB" id="1185215at2"/>
<evidence type="ECO:0000256" key="2">
    <source>
        <dbReference type="ARBA" id="ARBA00023295"/>
    </source>
</evidence>
<accession>A0A226HQY9</accession>
<evidence type="ECO:0000256" key="3">
    <source>
        <dbReference type="SAM" id="Phobius"/>
    </source>
</evidence>
<dbReference type="PANTHER" id="PTHR46290">
    <property type="entry name" value="DI-N-ACETYLCHITOBIASE"/>
    <property type="match status" value="1"/>
</dbReference>
<keyword evidence="2" id="KW-0326">Glycosidase</keyword>
<dbReference type="SUPFAM" id="SSF51445">
    <property type="entry name" value="(Trans)glycosidases"/>
    <property type="match status" value="1"/>
</dbReference>
<feature type="transmembrane region" description="Helical" evidence="3">
    <location>
        <begin position="553"/>
        <end position="573"/>
    </location>
</feature>
<dbReference type="PROSITE" id="PS51910">
    <property type="entry name" value="GH18_2"/>
    <property type="match status" value="1"/>
</dbReference>
<evidence type="ECO:0000256" key="1">
    <source>
        <dbReference type="ARBA" id="ARBA00022801"/>
    </source>
</evidence>
<dbReference type="PANTHER" id="PTHR46290:SF1">
    <property type="entry name" value="DI-N-ACETYLCHITOBIASE"/>
    <property type="match status" value="1"/>
</dbReference>
<evidence type="ECO:0000256" key="4">
    <source>
        <dbReference type="SAM" id="SignalP"/>
    </source>
</evidence>
<feature type="transmembrane region" description="Helical" evidence="3">
    <location>
        <begin position="631"/>
        <end position="651"/>
    </location>
</feature>
<feature type="chain" id="PRO_5012963153" description="GH18 domain-containing protein" evidence="4">
    <location>
        <begin position="22"/>
        <end position="661"/>
    </location>
</feature>
<reference evidence="6 7" key="1">
    <citation type="submission" date="2016-11" db="EMBL/GenBank/DDBJ databases">
        <title>Whole genomes of Flavobacteriaceae.</title>
        <authorList>
            <person name="Stine C."/>
            <person name="Li C."/>
            <person name="Tadesse D."/>
        </authorList>
    </citation>
    <scope>NUCLEOTIDE SEQUENCE [LARGE SCALE GENOMIC DNA]</scope>
    <source>
        <strain evidence="6 7">DSM 18292</strain>
    </source>
</reference>
<dbReference type="InterPro" id="IPR051887">
    <property type="entry name" value="GH18_Domain-Containing"/>
</dbReference>
<keyword evidence="7" id="KW-1185">Reference proteome</keyword>
<keyword evidence="3" id="KW-0812">Transmembrane</keyword>
<dbReference type="EMBL" id="MUGW01000003">
    <property type="protein sequence ID" value="OXA95890.1"/>
    <property type="molecule type" value="Genomic_DNA"/>
</dbReference>
<proteinExistence type="predicted"/>
<gene>
    <name evidence="6" type="ORF">B0A66_01970</name>
</gene>
<dbReference type="Gene3D" id="3.20.20.80">
    <property type="entry name" value="Glycosidases"/>
    <property type="match status" value="1"/>
</dbReference>
<dbReference type="InterPro" id="IPR001223">
    <property type="entry name" value="Glyco_hydro18_cat"/>
</dbReference>
<evidence type="ECO:0000313" key="7">
    <source>
        <dbReference type="Proteomes" id="UP000198345"/>
    </source>
</evidence>
<dbReference type="AlphaFoldDB" id="A0A226HQY9"/>
<keyword evidence="3" id="KW-0472">Membrane</keyword>
<dbReference type="InterPro" id="IPR011583">
    <property type="entry name" value="Chitinase_II/V-like_cat"/>
</dbReference>
<dbReference type="GO" id="GO:0009313">
    <property type="term" value="P:oligosaccharide catabolic process"/>
    <property type="evidence" value="ECO:0007669"/>
    <property type="project" value="TreeGrafter"/>
</dbReference>
<feature type="domain" description="GH18" evidence="5">
    <location>
        <begin position="192"/>
        <end position="500"/>
    </location>
</feature>
<dbReference type="Proteomes" id="UP000198345">
    <property type="component" value="Unassembled WGS sequence"/>
</dbReference>
<keyword evidence="3" id="KW-1133">Transmembrane helix</keyword>
<dbReference type="InterPro" id="IPR017853">
    <property type="entry name" value="GH"/>
</dbReference>
<dbReference type="InterPro" id="IPR029070">
    <property type="entry name" value="Chitinase_insertion_sf"/>
</dbReference>
<evidence type="ECO:0000313" key="6">
    <source>
        <dbReference type="EMBL" id="OXA95890.1"/>
    </source>
</evidence>
<dbReference type="GO" id="GO:0008061">
    <property type="term" value="F:chitin binding"/>
    <property type="evidence" value="ECO:0007669"/>
    <property type="project" value="InterPro"/>
</dbReference>
<dbReference type="GO" id="GO:0016798">
    <property type="term" value="F:hydrolase activity, acting on glycosyl bonds"/>
    <property type="evidence" value="ECO:0007669"/>
    <property type="project" value="UniProtKB-KW"/>
</dbReference>
<keyword evidence="4" id="KW-0732">Signal</keyword>
<protein>
    <recommendedName>
        <fullName evidence="5">GH18 domain-containing protein</fullName>
    </recommendedName>
</protein>
<organism evidence="6 7">
    <name type="scientific">Flavobacterium hercynium</name>
    <dbReference type="NCBI Taxonomy" id="387094"/>
    <lineage>
        <taxon>Bacteria</taxon>
        <taxon>Pseudomonadati</taxon>
        <taxon>Bacteroidota</taxon>
        <taxon>Flavobacteriia</taxon>
        <taxon>Flavobacteriales</taxon>
        <taxon>Flavobacteriaceae</taxon>
        <taxon>Flavobacterium</taxon>
    </lineage>
</organism>
<feature type="transmembrane region" description="Helical" evidence="3">
    <location>
        <begin position="588"/>
        <end position="611"/>
    </location>
</feature>
<name>A0A226HQY9_9FLAO</name>